<dbReference type="InParanoid" id="A0A1Q3CPK8"/>
<organism evidence="2 3">
    <name type="scientific">Cephalotus follicularis</name>
    <name type="common">Albany pitcher plant</name>
    <dbReference type="NCBI Taxonomy" id="3775"/>
    <lineage>
        <taxon>Eukaryota</taxon>
        <taxon>Viridiplantae</taxon>
        <taxon>Streptophyta</taxon>
        <taxon>Embryophyta</taxon>
        <taxon>Tracheophyta</taxon>
        <taxon>Spermatophyta</taxon>
        <taxon>Magnoliopsida</taxon>
        <taxon>eudicotyledons</taxon>
        <taxon>Gunneridae</taxon>
        <taxon>Pentapetalae</taxon>
        <taxon>rosids</taxon>
        <taxon>fabids</taxon>
        <taxon>Oxalidales</taxon>
        <taxon>Cephalotaceae</taxon>
        <taxon>Cephalotus</taxon>
    </lineage>
</organism>
<gene>
    <name evidence="2" type="ORF">CFOL_v3_25648</name>
</gene>
<evidence type="ECO:0008006" key="4">
    <source>
        <dbReference type="Google" id="ProtNLM"/>
    </source>
</evidence>
<feature type="transmembrane region" description="Helical" evidence="1">
    <location>
        <begin position="114"/>
        <end position="136"/>
    </location>
</feature>
<dbReference type="PANTHER" id="PTHR33116:SF78">
    <property type="entry name" value="OS12G0587133 PROTEIN"/>
    <property type="match status" value="1"/>
</dbReference>
<comment type="caution">
    <text evidence="2">The sequence shown here is derived from an EMBL/GenBank/DDBJ whole genome shotgun (WGS) entry which is preliminary data.</text>
</comment>
<sequence>HLLFANDILLFTKADIPTLELVKDVLLNFAEVSGMKPNLDKCQIFFGNVDSGVRRRACNLLHIPEGSLPVIYLGLPLLASKMSSMDCKVLLDKLTSRTSSWMCNSLSFGGRLQLMAFVLFSIQVYWCSTFILPVAVTKECDRILRSFLWHGTAHGKKSGNVAWSRVCKPKKEGGLGFVGCRVWNQAAIMKIGWEI</sequence>
<dbReference type="PANTHER" id="PTHR33116">
    <property type="entry name" value="REVERSE TRANSCRIPTASE ZINC-BINDING DOMAIN-CONTAINING PROTEIN-RELATED-RELATED"/>
    <property type="match status" value="1"/>
</dbReference>
<dbReference type="AlphaFoldDB" id="A0A1Q3CPK8"/>
<dbReference type="Proteomes" id="UP000187406">
    <property type="component" value="Unassembled WGS sequence"/>
</dbReference>
<dbReference type="OrthoDB" id="1751077at2759"/>
<keyword evidence="3" id="KW-1185">Reference proteome</keyword>
<feature type="non-terminal residue" evidence="2">
    <location>
        <position position="195"/>
    </location>
</feature>
<name>A0A1Q3CPK8_CEPFO</name>
<dbReference type="STRING" id="3775.A0A1Q3CPK8"/>
<evidence type="ECO:0000313" key="2">
    <source>
        <dbReference type="EMBL" id="GAV82196.1"/>
    </source>
</evidence>
<feature type="non-terminal residue" evidence="2">
    <location>
        <position position="1"/>
    </location>
</feature>
<evidence type="ECO:0000313" key="3">
    <source>
        <dbReference type="Proteomes" id="UP000187406"/>
    </source>
</evidence>
<evidence type="ECO:0000256" key="1">
    <source>
        <dbReference type="SAM" id="Phobius"/>
    </source>
</evidence>
<keyword evidence="1" id="KW-1133">Transmembrane helix</keyword>
<protein>
    <recommendedName>
        <fullName evidence="4">RVT_1 domain-containing protein</fullName>
    </recommendedName>
</protein>
<accession>A0A1Q3CPK8</accession>
<keyword evidence="1" id="KW-0812">Transmembrane</keyword>
<dbReference type="EMBL" id="BDDD01002569">
    <property type="protein sequence ID" value="GAV82196.1"/>
    <property type="molecule type" value="Genomic_DNA"/>
</dbReference>
<reference evidence="3" key="1">
    <citation type="submission" date="2016-04" db="EMBL/GenBank/DDBJ databases">
        <title>Cephalotus genome sequencing.</title>
        <authorList>
            <person name="Fukushima K."/>
            <person name="Hasebe M."/>
            <person name="Fang X."/>
        </authorList>
    </citation>
    <scope>NUCLEOTIDE SEQUENCE [LARGE SCALE GENOMIC DNA]</scope>
    <source>
        <strain evidence="3">cv. St1</strain>
    </source>
</reference>
<keyword evidence="1" id="KW-0472">Membrane</keyword>
<proteinExistence type="predicted"/>